<dbReference type="OrthoDB" id="7595353at2"/>
<proteinExistence type="predicted"/>
<evidence type="ECO:0000256" key="1">
    <source>
        <dbReference type="SAM" id="Phobius"/>
    </source>
</evidence>
<keyword evidence="1" id="KW-1133">Transmembrane helix</keyword>
<dbReference type="Gene3D" id="3.40.1520.20">
    <property type="match status" value="2"/>
</dbReference>
<evidence type="ECO:0000259" key="2">
    <source>
        <dbReference type="PROSITE" id="PS50914"/>
    </source>
</evidence>
<gene>
    <name evidence="3" type="ORF">ACCUM_1228</name>
</gene>
<dbReference type="PROSITE" id="PS50914">
    <property type="entry name" value="BON"/>
    <property type="match status" value="1"/>
</dbReference>
<sequence length="442" mass="45653">MICAKCQAQLAGNAKFCPKCGAKAPGQPTPEPLANRDQGRDQVALTSVAKLSPTEASVSVASAGSPGQDLVVCPACGTCNLASAKFCKKDGVRLHDSAPTDASPAPRTPLRFPGERRFPPKAMVAAAGAVVFAITALTAGSLYWTGYIGDRQGAIAQEINTRLGSKGLSNVKVLVDKHWRATAEGLVASAAEKDLALAMIREHGQLKEPISDLIRVRPTRAELQAILDKAAANTGIPQASAQIDDSLTTVTIGGADLVPEARARMEQALSSALSNAGAPTQVRFVSNTTSASPGAVLPTADGEAITGTLNEQLRAAALSGVSAELAGAGRVRLQGTVLSQEQHDRAVQIAASQAGVSGVIDLLQIAAPPSTAANRDPAKLEGEINRGLRSNGLGGITALVADDFSVTLKGSVNSAENKNRAFQLVRQFPVKGLPKDRVFVVE</sequence>
<comment type="caution">
    <text evidence="3">The sequence shown here is derived from an EMBL/GenBank/DDBJ whole genome shotgun (WGS) entry which is preliminary data.</text>
</comment>
<dbReference type="InterPro" id="IPR026870">
    <property type="entry name" value="Zinc_ribbon_dom"/>
</dbReference>
<dbReference type="Pfam" id="PF13240">
    <property type="entry name" value="Zn_Ribbon_1"/>
    <property type="match status" value="1"/>
</dbReference>
<accession>A0A5S4EJG1</accession>
<protein>
    <recommendedName>
        <fullName evidence="2">BON domain-containing protein</fullName>
    </recommendedName>
</protein>
<dbReference type="Proteomes" id="UP000306324">
    <property type="component" value="Unassembled WGS sequence"/>
</dbReference>
<name>A0A5S4EJG1_9PROT</name>
<dbReference type="EMBL" id="SWAD01000092">
    <property type="protein sequence ID" value="TMQ75484.1"/>
    <property type="molecule type" value="Genomic_DNA"/>
</dbReference>
<dbReference type="Pfam" id="PF04972">
    <property type="entry name" value="BON"/>
    <property type="match status" value="1"/>
</dbReference>
<evidence type="ECO:0000313" key="4">
    <source>
        <dbReference type="Proteomes" id="UP000306324"/>
    </source>
</evidence>
<reference evidence="3 4" key="1">
    <citation type="submission" date="2019-04" db="EMBL/GenBank/DDBJ databases">
        <title>A novel phosphate-accumulating bacterium identified in bioreactor for phosphate removal from wastewater.</title>
        <authorList>
            <person name="Kotlyarov R.Y."/>
            <person name="Beletsky A.V."/>
            <person name="Kallistova A.Y."/>
            <person name="Dorofeev A.G."/>
            <person name="Nikolaev Y.Y."/>
            <person name="Pimenov N.V."/>
            <person name="Ravin N.V."/>
            <person name="Mardanov A.V."/>
        </authorList>
    </citation>
    <scope>NUCLEOTIDE SEQUENCE [LARGE SCALE GENOMIC DNA]</scope>
    <source>
        <strain evidence="3 4">Bin19</strain>
    </source>
</reference>
<feature type="domain" description="BON" evidence="2">
    <location>
        <begin position="297"/>
        <end position="367"/>
    </location>
</feature>
<organism evidence="3 4">
    <name type="scientific">Candidatus Accumulibacter phosphatis</name>
    <dbReference type="NCBI Taxonomy" id="327160"/>
    <lineage>
        <taxon>Bacteria</taxon>
        <taxon>Pseudomonadati</taxon>
        <taxon>Pseudomonadota</taxon>
        <taxon>Betaproteobacteria</taxon>
        <taxon>Candidatus Accumulibacter</taxon>
    </lineage>
</organism>
<evidence type="ECO:0000313" key="3">
    <source>
        <dbReference type="EMBL" id="TMQ75484.1"/>
    </source>
</evidence>
<dbReference type="InterPro" id="IPR007055">
    <property type="entry name" value="BON_dom"/>
</dbReference>
<keyword evidence="1" id="KW-0812">Transmembrane</keyword>
<feature type="transmembrane region" description="Helical" evidence="1">
    <location>
        <begin position="122"/>
        <end position="144"/>
    </location>
</feature>
<keyword evidence="4" id="KW-1185">Reference proteome</keyword>
<dbReference type="AlphaFoldDB" id="A0A5S4EJG1"/>
<keyword evidence="1" id="KW-0472">Membrane</keyword>